<accession>A0A543J6G3</accession>
<comment type="caution">
    <text evidence="1">The sequence shown here is derived from an EMBL/GenBank/DDBJ whole genome shotgun (WGS) entry which is preliminary data.</text>
</comment>
<organism evidence="1 2">
    <name type="scientific">Saccharothrix saharensis</name>
    <dbReference type="NCBI Taxonomy" id="571190"/>
    <lineage>
        <taxon>Bacteria</taxon>
        <taxon>Bacillati</taxon>
        <taxon>Actinomycetota</taxon>
        <taxon>Actinomycetes</taxon>
        <taxon>Pseudonocardiales</taxon>
        <taxon>Pseudonocardiaceae</taxon>
        <taxon>Saccharothrix</taxon>
    </lineage>
</organism>
<protein>
    <submittedName>
        <fullName evidence="1">Uncharacterized protein</fullName>
    </submittedName>
</protein>
<dbReference type="AlphaFoldDB" id="A0A543J6G3"/>
<keyword evidence="2" id="KW-1185">Reference proteome</keyword>
<evidence type="ECO:0000313" key="1">
    <source>
        <dbReference type="EMBL" id="TQM78429.1"/>
    </source>
</evidence>
<dbReference type="EMBL" id="VFPP01000001">
    <property type="protein sequence ID" value="TQM78429.1"/>
    <property type="molecule type" value="Genomic_DNA"/>
</dbReference>
<evidence type="ECO:0000313" key="2">
    <source>
        <dbReference type="Proteomes" id="UP000316628"/>
    </source>
</evidence>
<gene>
    <name evidence="1" type="ORF">FHX81_0698</name>
</gene>
<proteinExistence type="predicted"/>
<sequence>MLLDPATAELVRLTALLEVVVQAVALQDRAEAVISHCAQPGETPWDVARAGRAVASQYSRLSGWAADLAWQTDRPPPPQRIVELLRYHLGVLDCALKLAFPRYRTDRLESRRLSMTGLGPPARELRDLESALRHRITTLTA</sequence>
<dbReference type="Proteomes" id="UP000316628">
    <property type="component" value="Unassembled WGS sequence"/>
</dbReference>
<name>A0A543J6G3_9PSEU</name>
<reference evidence="1 2" key="1">
    <citation type="submission" date="2019-06" db="EMBL/GenBank/DDBJ databases">
        <title>Sequencing the genomes of 1000 actinobacteria strains.</title>
        <authorList>
            <person name="Klenk H.-P."/>
        </authorList>
    </citation>
    <scope>NUCLEOTIDE SEQUENCE [LARGE SCALE GENOMIC DNA]</scope>
    <source>
        <strain evidence="1 2">DSM 45456</strain>
    </source>
</reference>